<evidence type="ECO:0000259" key="1">
    <source>
        <dbReference type="Pfam" id="PF00534"/>
    </source>
</evidence>
<dbReference type="eggNOG" id="COG0438">
    <property type="taxonomic scope" value="Bacteria"/>
</dbReference>
<feature type="domain" description="Glycosyl transferase family 1" evidence="1">
    <location>
        <begin position="219"/>
        <end position="374"/>
    </location>
</feature>
<dbReference type="PANTHER" id="PTHR12526">
    <property type="entry name" value="GLYCOSYLTRANSFERASE"/>
    <property type="match status" value="1"/>
</dbReference>
<name>I4YY92_9HYPH</name>
<organism evidence="2 3">
    <name type="scientific">Microvirga lotononidis</name>
    <dbReference type="NCBI Taxonomy" id="864069"/>
    <lineage>
        <taxon>Bacteria</taxon>
        <taxon>Pseudomonadati</taxon>
        <taxon>Pseudomonadota</taxon>
        <taxon>Alphaproteobacteria</taxon>
        <taxon>Hyphomicrobiales</taxon>
        <taxon>Methylobacteriaceae</taxon>
        <taxon>Microvirga</taxon>
    </lineage>
</organism>
<dbReference type="EMBL" id="JH660642">
    <property type="protein sequence ID" value="EIM28934.1"/>
    <property type="molecule type" value="Genomic_DNA"/>
</dbReference>
<dbReference type="STRING" id="864069.MicloDRAFT_00025820"/>
<dbReference type="Pfam" id="PF00534">
    <property type="entry name" value="Glycos_transf_1"/>
    <property type="match status" value="1"/>
</dbReference>
<gene>
    <name evidence="2" type="ORF">MicloDRAFT_00025820</name>
</gene>
<dbReference type="SUPFAM" id="SSF53756">
    <property type="entry name" value="UDP-Glycosyltransferase/glycogen phosphorylase"/>
    <property type="match status" value="1"/>
</dbReference>
<keyword evidence="3" id="KW-1185">Reference proteome</keyword>
<dbReference type="OrthoDB" id="9790710at2"/>
<dbReference type="RefSeq" id="WP_009491661.1">
    <property type="nucleotide sequence ID" value="NZ_CP141048.1"/>
</dbReference>
<evidence type="ECO:0000313" key="2">
    <source>
        <dbReference type="EMBL" id="EIM28934.1"/>
    </source>
</evidence>
<dbReference type="HOGENOM" id="CLU_009583_14_2_5"/>
<reference evidence="2 3" key="1">
    <citation type="submission" date="2012-02" db="EMBL/GenBank/DDBJ databases">
        <title>Improved High-Quality Draft sequence of Microvirga sp. WSM3557.</title>
        <authorList>
            <consortium name="US DOE Joint Genome Institute"/>
            <person name="Lucas S."/>
            <person name="Han J."/>
            <person name="Lapidus A."/>
            <person name="Cheng J.-F."/>
            <person name="Goodwin L."/>
            <person name="Pitluck S."/>
            <person name="Peters L."/>
            <person name="Zhang X."/>
            <person name="Detter J.C."/>
            <person name="Han C."/>
            <person name="Tapia R."/>
            <person name="Land M."/>
            <person name="Hauser L."/>
            <person name="Kyrpides N."/>
            <person name="Ivanova N."/>
            <person name="Pagani I."/>
            <person name="Brau L."/>
            <person name="Yates R."/>
            <person name="O'Hara G."/>
            <person name="Rui T."/>
            <person name="Howieson J."/>
            <person name="Reeve W."/>
            <person name="Woyke T."/>
        </authorList>
    </citation>
    <scope>NUCLEOTIDE SEQUENCE [LARGE SCALE GENOMIC DNA]</scope>
    <source>
        <strain evidence="2 3">WSM3557</strain>
    </source>
</reference>
<dbReference type="GO" id="GO:0016757">
    <property type="term" value="F:glycosyltransferase activity"/>
    <property type="evidence" value="ECO:0007669"/>
    <property type="project" value="InterPro"/>
</dbReference>
<dbReference type="InterPro" id="IPR001296">
    <property type="entry name" value="Glyco_trans_1"/>
</dbReference>
<dbReference type="Proteomes" id="UP000003947">
    <property type="component" value="Unassembled WGS sequence"/>
</dbReference>
<sequence>MKLLYVTREAPYGDNEGFILPEIDSHIQAGWDVFVCPLDGRKLVHRIEQTVLDRTMTKLLISPSICAGAIAQFVRTPRLALDTLWKLVTHSRITLLPRNLAVWPKGLWLGRQVRLLNIQHIHAHWIAVPATMGFIAASVAEVPFSITAHRYDIAQGNLIPTKFEAASFVRAIDEGGASELAMQARSDQRRPIILRMGVNIPDQPAPSPPDGVFRGVVGARLAEKKGYGYLLEAVAIAKQQGLAVHIDAFGDGPLEAELRRKADKLGISELVTWQGSVGHETLLERIRSGDYHFGVLPSVTARDGDKEGIPVFLMEAMAAGLPVISTPNGGIRELVAPGTGILVEERDSDAIAAAMVRLARNPSERRAMGTAARDRIITDFSIEARMNQLRSLISKSVTSGPPYRQPVPETQQDFRKVIV</sequence>
<proteinExistence type="predicted"/>
<accession>I4YY92</accession>
<dbReference type="PATRIC" id="fig|864069.3.peg.2789"/>
<keyword evidence="2" id="KW-0808">Transferase</keyword>
<protein>
    <submittedName>
        <fullName evidence="2">Glycosyltransferase</fullName>
    </submittedName>
</protein>
<dbReference type="AlphaFoldDB" id="I4YY92"/>
<evidence type="ECO:0000313" key="3">
    <source>
        <dbReference type="Proteomes" id="UP000003947"/>
    </source>
</evidence>
<dbReference type="Gene3D" id="3.40.50.2000">
    <property type="entry name" value="Glycogen Phosphorylase B"/>
    <property type="match status" value="2"/>
</dbReference>